<dbReference type="STRING" id="2018661.A0A2A2L7G5"/>
<feature type="transmembrane region" description="Helical" evidence="5">
    <location>
        <begin position="465"/>
        <end position="484"/>
    </location>
</feature>
<evidence type="ECO:0000313" key="8">
    <source>
        <dbReference type="Proteomes" id="UP000218231"/>
    </source>
</evidence>
<keyword evidence="3 5" id="KW-1133">Transmembrane helix</keyword>
<dbReference type="InterPro" id="IPR036259">
    <property type="entry name" value="MFS_trans_sf"/>
</dbReference>
<feature type="transmembrane region" description="Helical" evidence="5">
    <location>
        <begin position="340"/>
        <end position="359"/>
    </location>
</feature>
<keyword evidence="2 5" id="KW-0812">Transmembrane</keyword>
<evidence type="ECO:0000259" key="6">
    <source>
        <dbReference type="PROSITE" id="PS50850"/>
    </source>
</evidence>
<evidence type="ECO:0000256" key="3">
    <source>
        <dbReference type="ARBA" id="ARBA00022989"/>
    </source>
</evidence>
<feature type="transmembrane region" description="Helical" evidence="5">
    <location>
        <begin position="201"/>
        <end position="220"/>
    </location>
</feature>
<proteinExistence type="predicted"/>
<comment type="subcellular location">
    <subcellularLocation>
        <location evidence="1">Membrane</location>
        <topology evidence="1">Multi-pass membrane protein</topology>
    </subcellularLocation>
</comment>
<dbReference type="PROSITE" id="PS50850">
    <property type="entry name" value="MFS"/>
    <property type="match status" value="1"/>
</dbReference>
<dbReference type="GO" id="GO:0015149">
    <property type="term" value="F:hexose transmembrane transporter activity"/>
    <property type="evidence" value="ECO:0007669"/>
    <property type="project" value="TreeGrafter"/>
</dbReference>
<sequence length="493" mass="53409">MGFAKVAPSPGEIAIRMPLIVPRCPSGSPSLRLSLVVLSIGVASHFLLYLDSVVDNLLPAALPFFLSVYKKKEDAELAWELMVSARIYGLAVGCFLAIIISMKSGRKFPVILGTILDVIGVLFTLLTVYIPAGVAAAILGRFINGIGQGIVQTAGSVMLAELPPLRKRGTALASLTMWACVGELAGMLISVEGFLGNATHWHWAMGVPLFLLVPALVILIRAPESPRYLYLNNKESEARKAMLYYQNIADAKLSTEEILNELVELRDSCDENHNGKKHVKKPTNLTELVTDRMRDGQFVRPLLIALFVQSFVHLDDWLWISYSTQIFENSGLQAAPAQIASLLMALPQAGISIALLFCFHHFSRRSLLIVPTIVSSIIGLIAIIGSHYRNILGFSIMSTLPVLASLDLVVAAISGESAYAIVPELFLPDDIILGTAAVGIAQNIFGGILTNFLLTALNSAGTAKVLVPFVLMNIVYAIVNYKYVPETADKTPQ</sequence>
<dbReference type="Pfam" id="PF00083">
    <property type="entry name" value="Sugar_tr"/>
    <property type="match status" value="1"/>
</dbReference>
<dbReference type="PANTHER" id="PTHR23503:SF115">
    <property type="entry name" value="MAJOR FACILITATOR SUPERFAMILY (MFS) PROFILE DOMAIN-CONTAINING PROTEIN"/>
    <property type="match status" value="1"/>
</dbReference>
<dbReference type="AlphaFoldDB" id="A0A2A2L7G5"/>
<reference evidence="7 8" key="1">
    <citation type="journal article" date="2017" name="Curr. Biol.">
        <title>Genome architecture and evolution of a unichromosomal asexual nematode.</title>
        <authorList>
            <person name="Fradin H."/>
            <person name="Zegar C."/>
            <person name="Gutwein M."/>
            <person name="Lucas J."/>
            <person name="Kovtun M."/>
            <person name="Corcoran D."/>
            <person name="Baugh L.R."/>
            <person name="Kiontke K."/>
            <person name="Gunsalus K."/>
            <person name="Fitch D.H."/>
            <person name="Piano F."/>
        </authorList>
    </citation>
    <scope>NUCLEOTIDE SEQUENCE [LARGE SCALE GENOMIC DNA]</scope>
    <source>
        <strain evidence="7">PF1309</strain>
    </source>
</reference>
<evidence type="ECO:0000256" key="4">
    <source>
        <dbReference type="ARBA" id="ARBA00023136"/>
    </source>
</evidence>
<dbReference type="GO" id="GO:0016020">
    <property type="term" value="C:membrane"/>
    <property type="evidence" value="ECO:0007669"/>
    <property type="project" value="UniProtKB-SubCell"/>
</dbReference>
<organism evidence="7 8">
    <name type="scientific">Diploscapter pachys</name>
    <dbReference type="NCBI Taxonomy" id="2018661"/>
    <lineage>
        <taxon>Eukaryota</taxon>
        <taxon>Metazoa</taxon>
        <taxon>Ecdysozoa</taxon>
        <taxon>Nematoda</taxon>
        <taxon>Chromadorea</taxon>
        <taxon>Rhabditida</taxon>
        <taxon>Rhabditina</taxon>
        <taxon>Rhabditomorpha</taxon>
        <taxon>Rhabditoidea</taxon>
        <taxon>Rhabditidae</taxon>
        <taxon>Diploscapter</taxon>
    </lineage>
</organism>
<evidence type="ECO:0000256" key="5">
    <source>
        <dbReference type="SAM" id="Phobius"/>
    </source>
</evidence>
<keyword evidence="4 5" id="KW-0472">Membrane</keyword>
<feature type="transmembrane region" description="Helical" evidence="5">
    <location>
        <begin position="77"/>
        <end position="98"/>
    </location>
</feature>
<dbReference type="PANTHER" id="PTHR23503">
    <property type="entry name" value="SOLUTE CARRIER FAMILY 2"/>
    <property type="match status" value="1"/>
</dbReference>
<gene>
    <name evidence="7" type="ORF">WR25_12570</name>
</gene>
<protein>
    <recommendedName>
        <fullName evidence="6">Major facilitator superfamily (MFS) profile domain-containing protein</fullName>
    </recommendedName>
</protein>
<name>A0A2A2L7G5_9BILA</name>
<dbReference type="InterPro" id="IPR005828">
    <property type="entry name" value="MFS_sugar_transport-like"/>
</dbReference>
<comment type="caution">
    <text evidence="7">The sequence shown here is derived from an EMBL/GenBank/DDBJ whole genome shotgun (WGS) entry which is preliminary data.</text>
</comment>
<evidence type="ECO:0000256" key="1">
    <source>
        <dbReference type="ARBA" id="ARBA00004141"/>
    </source>
</evidence>
<dbReference type="InterPro" id="IPR020846">
    <property type="entry name" value="MFS_dom"/>
</dbReference>
<feature type="transmembrane region" description="Helical" evidence="5">
    <location>
        <begin position="110"/>
        <end position="132"/>
    </location>
</feature>
<feature type="transmembrane region" description="Helical" evidence="5">
    <location>
        <begin position="172"/>
        <end position="195"/>
    </location>
</feature>
<evidence type="ECO:0000256" key="2">
    <source>
        <dbReference type="ARBA" id="ARBA00022692"/>
    </source>
</evidence>
<feature type="transmembrane region" description="Helical" evidence="5">
    <location>
        <begin position="302"/>
        <end position="320"/>
    </location>
</feature>
<dbReference type="Gene3D" id="1.20.1250.20">
    <property type="entry name" value="MFS general substrate transporter like domains"/>
    <property type="match status" value="1"/>
</dbReference>
<accession>A0A2A2L7G5</accession>
<feature type="non-terminal residue" evidence="7">
    <location>
        <position position="493"/>
    </location>
</feature>
<dbReference type="Proteomes" id="UP000218231">
    <property type="component" value="Unassembled WGS sequence"/>
</dbReference>
<feature type="transmembrane region" description="Helical" evidence="5">
    <location>
        <begin position="366"/>
        <end position="385"/>
    </location>
</feature>
<dbReference type="SUPFAM" id="SSF103473">
    <property type="entry name" value="MFS general substrate transporter"/>
    <property type="match status" value="1"/>
</dbReference>
<dbReference type="InterPro" id="IPR045263">
    <property type="entry name" value="GLUT"/>
</dbReference>
<feature type="transmembrane region" description="Helical" evidence="5">
    <location>
        <begin position="425"/>
        <end position="445"/>
    </location>
</feature>
<keyword evidence="8" id="KW-1185">Reference proteome</keyword>
<feature type="domain" description="Major facilitator superfamily (MFS) profile" evidence="6">
    <location>
        <begin position="37"/>
        <end position="488"/>
    </location>
</feature>
<dbReference type="EMBL" id="LIAE01007078">
    <property type="protein sequence ID" value="PAV82112.1"/>
    <property type="molecule type" value="Genomic_DNA"/>
</dbReference>
<dbReference type="OrthoDB" id="4540492at2759"/>
<evidence type="ECO:0000313" key="7">
    <source>
        <dbReference type="EMBL" id="PAV82112.1"/>
    </source>
</evidence>